<dbReference type="Gene3D" id="3.90.650.10">
    <property type="entry name" value="PurM-like C-terminal domain"/>
    <property type="match status" value="1"/>
</dbReference>
<dbReference type="Gene3D" id="3.30.1330.10">
    <property type="entry name" value="PurM-like, N-terminal domain"/>
    <property type="match status" value="1"/>
</dbReference>
<feature type="binding site" evidence="2">
    <location>
        <position position="51"/>
    </location>
    <ligand>
        <name>substrate</name>
    </ligand>
</feature>
<gene>
    <name evidence="2 5" type="primary">thiL</name>
    <name evidence="5" type="ORF">ACFOOR_01060</name>
</gene>
<dbReference type="EMBL" id="JBHRSV010000001">
    <property type="protein sequence ID" value="MFC2924686.1"/>
    <property type="molecule type" value="Genomic_DNA"/>
</dbReference>
<feature type="binding site" evidence="2">
    <location>
        <position position="72"/>
    </location>
    <ligand>
        <name>Mg(2+)</name>
        <dbReference type="ChEBI" id="CHEBI:18420"/>
        <label>4</label>
    </ligand>
</feature>
<comment type="similarity">
    <text evidence="2">Belongs to the thiamine-monophosphate kinase family.</text>
</comment>
<comment type="pathway">
    <text evidence="2">Cofactor biosynthesis; thiamine diphosphate biosynthesis; thiamine diphosphate from thiamine phosphate: step 1/1.</text>
</comment>
<keyword evidence="2 5" id="KW-0418">Kinase</keyword>
<name>A0ABV6ZTD7_9PROT</name>
<comment type="caution">
    <text evidence="2">Lacks conserved residue(s) required for the propagation of feature annotation.</text>
</comment>
<feature type="binding site" evidence="2">
    <location>
        <position position="27"/>
    </location>
    <ligand>
        <name>Mg(2+)</name>
        <dbReference type="ChEBI" id="CHEBI:18420"/>
        <label>3</label>
    </ligand>
</feature>
<dbReference type="InterPro" id="IPR016188">
    <property type="entry name" value="PurM-like_N"/>
</dbReference>
<dbReference type="RefSeq" id="WP_343163602.1">
    <property type="nucleotide sequence ID" value="NZ_JBHRSV010000001.1"/>
</dbReference>
<dbReference type="Pfam" id="PF02769">
    <property type="entry name" value="AIRS_C"/>
    <property type="match status" value="1"/>
</dbReference>
<dbReference type="SUPFAM" id="SSF56042">
    <property type="entry name" value="PurM C-terminal domain-like"/>
    <property type="match status" value="1"/>
</dbReference>
<dbReference type="InterPro" id="IPR036676">
    <property type="entry name" value="PurM-like_C_sf"/>
</dbReference>
<sequence>MNEFGFIRDRLAALSRGFPGALDLKDDAALLSCGPDEELVLTQDMLVAGVHFLDFDPADLVARKALRVNLSDLAAMGAMPVAVMASVAWPREGGEALREDWVKGLAEDLSGAELPLIGGDTTVTPGPWTMTITAIGTTPKGAALKRSGARPGDLVCVTGTIGDAGLGLKLLRGEIDLSDGSRDFVATRYRVPAPRLEMGLALRRTATACIDVSDGLLADAGHVAAASGVGLTLNLGDLPRSDAVAEWLEGEADLDAALVALASAGDDYELLFTLPPGAFDAAYMAALQSGVRLTQIGEVTEGEGVTALGMTGQTLSIESGGFTHF</sequence>
<feature type="binding site" evidence="2">
    <location>
        <position position="72"/>
    </location>
    <ligand>
        <name>Mg(2+)</name>
        <dbReference type="ChEBI" id="CHEBI:18420"/>
        <label>3</label>
    </ligand>
</feature>
<dbReference type="InterPro" id="IPR036921">
    <property type="entry name" value="PurM-like_N_sf"/>
</dbReference>
<comment type="function">
    <text evidence="2">Catalyzes the ATP-dependent phosphorylation of thiamine-monophosphate (TMP) to form thiamine-pyrophosphate (TPP), the active form of vitamin B1.</text>
</comment>
<dbReference type="SUPFAM" id="SSF55326">
    <property type="entry name" value="PurM N-terminal domain-like"/>
    <property type="match status" value="1"/>
</dbReference>
<feature type="binding site" evidence="2">
    <location>
        <position position="44"/>
    </location>
    <ligand>
        <name>Mg(2+)</name>
        <dbReference type="ChEBI" id="CHEBI:18420"/>
        <label>2</label>
    </ligand>
</feature>
<feature type="domain" description="PurM-like N-terminal" evidence="3">
    <location>
        <begin position="26"/>
        <end position="137"/>
    </location>
</feature>
<keyword evidence="6" id="KW-1185">Reference proteome</keyword>
<keyword evidence="2" id="KW-0479">Metal-binding</keyword>
<dbReference type="Pfam" id="PF00586">
    <property type="entry name" value="AIRS"/>
    <property type="match status" value="1"/>
</dbReference>
<evidence type="ECO:0000256" key="2">
    <source>
        <dbReference type="HAMAP-Rule" id="MF_02128"/>
    </source>
</evidence>
<comment type="caution">
    <text evidence="5">The sequence shown here is derived from an EMBL/GenBank/DDBJ whole genome shotgun (WGS) entry which is preliminary data.</text>
</comment>
<keyword evidence="2 5" id="KW-0808">Transferase</keyword>
<feature type="binding site" evidence="2">
    <location>
        <position position="213"/>
    </location>
    <ligand>
        <name>ATP</name>
        <dbReference type="ChEBI" id="CHEBI:30616"/>
    </ligand>
</feature>
<evidence type="ECO:0000259" key="4">
    <source>
        <dbReference type="Pfam" id="PF02769"/>
    </source>
</evidence>
<dbReference type="PIRSF" id="PIRSF005303">
    <property type="entry name" value="Thiam_monoph_kin"/>
    <property type="match status" value="1"/>
</dbReference>
<feature type="binding site" evidence="2">
    <location>
        <position position="72"/>
    </location>
    <ligand>
        <name>Mg(2+)</name>
        <dbReference type="ChEBI" id="CHEBI:18420"/>
        <label>2</label>
    </ligand>
</feature>
<accession>A0ABV6ZTD7</accession>
<keyword evidence="2" id="KW-0460">Magnesium</keyword>
<keyword evidence="2" id="KW-0067">ATP-binding</keyword>
<feature type="binding site" evidence="2">
    <location>
        <position position="120"/>
    </location>
    <ligand>
        <name>Mg(2+)</name>
        <dbReference type="ChEBI" id="CHEBI:18420"/>
        <label>1</label>
    </ligand>
</feature>
<feature type="binding site" evidence="2">
    <location>
        <position position="322"/>
    </location>
    <ligand>
        <name>substrate</name>
    </ligand>
</feature>
<feature type="binding site" evidence="2">
    <location>
        <position position="211"/>
    </location>
    <ligand>
        <name>Mg(2+)</name>
        <dbReference type="ChEBI" id="CHEBI:18420"/>
        <label>3</label>
    </ligand>
</feature>
<evidence type="ECO:0000313" key="6">
    <source>
        <dbReference type="Proteomes" id="UP001595379"/>
    </source>
</evidence>
<dbReference type="InterPro" id="IPR010918">
    <property type="entry name" value="PurM-like_C_dom"/>
</dbReference>
<dbReference type="NCBIfam" id="TIGR01379">
    <property type="entry name" value="thiL"/>
    <property type="match status" value="1"/>
</dbReference>
<dbReference type="Proteomes" id="UP001595379">
    <property type="component" value="Unassembled WGS sequence"/>
</dbReference>
<dbReference type="InterPro" id="IPR006283">
    <property type="entry name" value="ThiL-like"/>
</dbReference>
<dbReference type="HAMAP" id="MF_02128">
    <property type="entry name" value="TMP_kinase"/>
    <property type="match status" value="1"/>
</dbReference>
<comment type="miscellaneous">
    <text evidence="2">Reaction mechanism of ThiL seems to utilize a direct, inline transfer of the gamma-phosphate of ATP to TMP rather than a phosphorylated enzyme intermediate.</text>
</comment>
<dbReference type="PANTHER" id="PTHR30270">
    <property type="entry name" value="THIAMINE-MONOPHOSPHATE KINASE"/>
    <property type="match status" value="1"/>
</dbReference>
<reference evidence="6" key="1">
    <citation type="journal article" date="2019" name="Int. J. Syst. Evol. Microbiol.">
        <title>The Global Catalogue of Microorganisms (GCM) 10K type strain sequencing project: providing services to taxonomists for standard genome sequencing and annotation.</title>
        <authorList>
            <consortium name="The Broad Institute Genomics Platform"/>
            <consortium name="The Broad Institute Genome Sequencing Center for Infectious Disease"/>
            <person name="Wu L."/>
            <person name="Ma J."/>
        </authorList>
    </citation>
    <scope>NUCLEOTIDE SEQUENCE [LARGE SCALE GENOMIC DNA]</scope>
    <source>
        <strain evidence="6">KCTC 52487</strain>
    </source>
</reference>
<feature type="binding site" evidence="2">
    <location>
        <position position="146"/>
    </location>
    <ligand>
        <name>ATP</name>
        <dbReference type="ChEBI" id="CHEBI:30616"/>
    </ligand>
</feature>
<evidence type="ECO:0000313" key="5">
    <source>
        <dbReference type="EMBL" id="MFC2924686.1"/>
    </source>
</evidence>
<keyword evidence="1 2" id="KW-0784">Thiamine biosynthesis</keyword>
<evidence type="ECO:0000259" key="3">
    <source>
        <dbReference type="Pfam" id="PF00586"/>
    </source>
</evidence>
<feature type="binding site" evidence="2">
    <location>
        <position position="44"/>
    </location>
    <ligand>
        <name>Mg(2+)</name>
        <dbReference type="ChEBI" id="CHEBI:18420"/>
        <label>1</label>
    </ligand>
</feature>
<feature type="binding site" evidence="2">
    <location>
        <position position="42"/>
    </location>
    <ligand>
        <name>Mg(2+)</name>
        <dbReference type="ChEBI" id="CHEBI:18420"/>
        <label>4</label>
    </ligand>
</feature>
<evidence type="ECO:0000256" key="1">
    <source>
        <dbReference type="ARBA" id="ARBA00022977"/>
    </source>
</evidence>
<feature type="domain" description="PurM-like C-terminal" evidence="4">
    <location>
        <begin position="150"/>
        <end position="306"/>
    </location>
</feature>
<keyword evidence="2" id="KW-0547">Nucleotide-binding</keyword>
<protein>
    <recommendedName>
        <fullName evidence="2">Thiamine-monophosphate kinase</fullName>
        <shortName evidence="2">TMP kinase</shortName>
        <shortName evidence="2">Thiamine-phosphate kinase</shortName>
        <ecNumber evidence="2">2.7.4.16</ecNumber>
    </recommendedName>
</protein>
<feature type="binding site" evidence="2">
    <location>
        <position position="214"/>
    </location>
    <ligand>
        <name>Mg(2+)</name>
        <dbReference type="ChEBI" id="CHEBI:18420"/>
        <label>5</label>
    </ligand>
</feature>
<comment type="catalytic activity">
    <reaction evidence="2">
        <text>thiamine phosphate + ATP = thiamine diphosphate + ADP</text>
        <dbReference type="Rhea" id="RHEA:15913"/>
        <dbReference type="ChEBI" id="CHEBI:30616"/>
        <dbReference type="ChEBI" id="CHEBI:37575"/>
        <dbReference type="ChEBI" id="CHEBI:58937"/>
        <dbReference type="ChEBI" id="CHEBI:456216"/>
        <dbReference type="EC" id="2.7.4.16"/>
    </reaction>
</comment>
<proteinExistence type="inferred from homology"/>
<dbReference type="PANTHER" id="PTHR30270:SF0">
    <property type="entry name" value="THIAMINE-MONOPHOSPHATE KINASE"/>
    <property type="match status" value="1"/>
</dbReference>
<dbReference type="CDD" id="cd02194">
    <property type="entry name" value="ThiL"/>
    <property type="match status" value="1"/>
</dbReference>
<feature type="binding site" evidence="2">
    <location>
        <begin position="119"/>
        <end position="120"/>
    </location>
    <ligand>
        <name>ATP</name>
        <dbReference type="ChEBI" id="CHEBI:30616"/>
    </ligand>
</feature>
<dbReference type="GO" id="GO:0009030">
    <property type="term" value="F:thiamine-phosphate kinase activity"/>
    <property type="evidence" value="ECO:0007669"/>
    <property type="project" value="UniProtKB-EC"/>
</dbReference>
<dbReference type="EC" id="2.7.4.16" evidence="2"/>
<organism evidence="5 6">
    <name type="scientific">Hyphobacterium vulgare</name>
    <dbReference type="NCBI Taxonomy" id="1736751"/>
    <lineage>
        <taxon>Bacteria</taxon>
        <taxon>Pseudomonadati</taxon>
        <taxon>Pseudomonadota</taxon>
        <taxon>Alphaproteobacteria</taxon>
        <taxon>Maricaulales</taxon>
        <taxon>Maricaulaceae</taxon>
        <taxon>Hyphobacterium</taxon>
    </lineage>
</organism>
<feature type="binding site" evidence="2">
    <location>
        <position position="266"/>
    </location>
    <ligand>
        <name>substrate</name>
    </ligand>
</feature>
<feature type="binding site" evidence="2">
    <location>
        <position position="27"/>
    </location>
    <ligand>
        <name>Mg(2+)</name>
        <dbReference type="ChEBI" id="CHEBI:18420"/>
        <label>4</label>
    </ligand>
</feature>